<dbReference type="GO" id="GO:0071731">
    <property type="term" value="P:response to nitric oxide"/>
    <property type="evidence" value="ECO:0007669"/>
    <property type="project" value="TreeGrafter"/>
</dbReference>
<dbReference type="PANTHER" id="PTHR31650:SF1">
    <property type="entry name" value="WAX ESTER SYNTHASE_DIACYLGLYCEROL ACYLTRANSFERASE 4-RELATED"/>
    <property type="match status" value="1"/>
</dbReference>
<evidence type="ECO:0000256" key="5">
    <source>
        <dbReference type="ARBA" id="ARBA00022516"/>
    </source>
</evidence>
<keyword evidence="5 11" id="KW-0444">Lipid biosynthesis</keyword>
<comment type="catalytic activity">
    <reaction evidence="10 11">
        <text>an acyl-CoA + a 1,2-diacyl-sn-glycerol = a triacyl-sn-glycerol + CoA</text>
        <dbReference type="Rhea" id="RHEA:10868"/>
        <dbReference type="ChEBI" id="CHEBI:17815"/>
        <dbReference type="ChEBI" id="CHEBI:57287"/>
        <dbReference type="ChEBI" id="CHEBI:58342"/>
        <dbReference type="ChEBI" id="CHEBI:64615"/>
        <dbReference type="EC" id="2.3.1.20"/>
    </reaction>
</comment>
<reference evidence="14 15" key="1">
    <citation type="submission" date="2018-02" db="EMBL/GenBank/DDBJ databases">
        <title>8 Nocardia nova and 1 Nocardia cyriacigeorgica strain used for evolution to TMP-SMX.</title>
        <authorList>
            <person name="Mehta H."/>
            <person name="Weng J."/>
            <person name="Shamoo Y."/>
        </authorList>
    </citation>
    <scope>NUCLEOTIDE SEQUENCE [LARGE SCALE GENOMIC DNA]</scope>
    <source>
        <strain evidence="14 15">BAA2227</strain>
    </source>
</reference>
<name>A0A2S6A335_9NOCA</name>
<dbReference type="InterPro" id="IPR014292">
    <property type="entry name" value="Acyl_transf_WS/DGAT"/>
</dbReference>
<dbReference type="GO" id="GO:0019432">
    <property type="term" value="P:triglyceride biosynthetic process"/>
    <property type="evidence" value="ECO:0007669"/>
    <property type="project" value="UniProtKB-UniPathway"/>
</dbReference>
<dbReference type="Pfam" id="PF03007">
    <property type="entry name" value="WS_DGAT_cat"/>
    <property type="match status" value="1"/>
</dbReference>
<dbReference type="Pfam" id="PF06974">
    <property type="entry name" value="WS_DGAT_C"/>
    <property type="match status" value="1"/>
</dbReference>
<keyword evidence="6 11" id="KW-0808">Transferase</keyword>
<evidence type="ECO:0000313" key="14">
    <source>
        <dbReference type="EMBL" id="PPJ26205.1"/>
    </source>
</evidence>
<dbReference type="GO" id="GO:0004144">
    <property type="term" value="F:diacylglycerol O-acyltransferase activity"/>
    <property type="evidence" value="ECO:0007669"/>
    <property type="project" value="UniProtKB-EC"/>
</dbReference>
<feature type="domain" description="O-acyltransferase WSD1-like N-terminal" evidence="12">
    <location>
        <begin position="20"/>
        <end position="287"/>
    </location>
</feature>
<accession>A0A2S6A335</accession>
<dbReference type="InterPro" id="IPR004255">
    <property type="entry name" value="O-acyltransferase_WSD1_N"/>
</dbReference>
<evidence type="ECO:0000256" key="3">
    <source>
        <dbReference type="ARBA" id="ARBA00009587"/>
    </source>
</evidence>
<evidence type="ECO:0000256" key="2">
    <source>
        <dbReference type="ARBA" id="ARBA00005189"/>
    </source>
</evidence>
<evidence type="ECO:0000259" key="13">
    <source>
        <dbReference type="Pfam" id="PF06974"/>
    </source>
</evidence>
<dbReference type="Proteomes" id="UP000238356">
    <property type="component" value="Unassembled WGS sequence"/>
</dbReference>
<evidence type="ECO:0000256" key="4">
    <source>
        <dbReference type="ARBA" id="ARBA00013244"/>
    </source>
</evidence>
<evidence type="ECO:0000256" key="10">
    <source>
        <dbReference type="ARBA" id="ARBA00048109"/>
    </source>
</evidence>
<comment type="caution">
    <text evidence="14">The sequence shown here is derived from an EMBL/GenBank/DDBJ whole genome shotgun (WGS) entry which is preliminary data.</text>
</comment>
<evidence type="ECO:0000313" key="15">
    <source>
        <dbReference type="Proteomes" id="UP000238356"/>
    </source>
</evidence>
<evidence type="ECO:0000259" key="12">
    <source>
        <dbReference type="Pfam" id="PF03007"/>
    </source>
</evidence>
<comment type="similarity">
    <text evidence="3 11">Belongs to the long-chain O-acyltransferase family.</text>
</comment>
<dbReference type="GO" id="GO:0005886">
    <property type="term" value="C:plasma membrane"/>
    <property type="evidence" value="ECO:0007669"/>
    <property type="project" value="TreeGrafter"/>
</dbReference>
<protein>
    <recommendedName>
        <fullName evidence="4 11">Diacylglycerol O-acyltransferase</fullName>
        <ecNumber evidence="4 11">2.3.1.20</ecNumber>
    </recommendedName>
</protein>
<evidence type="ECO:0000256" key="8">
    <source>
        <dbReference type="ARBA" id="ARBA00023098"/>
    </source>
</evidence>
<evidence type="ECO:0000256" key="7">
    <source>
        <dbReference type="ARBA" id="ARBA00022798"/>
    </source>
</evidence>
<comment type="pathway">
    <text evidence="1 11">Glycerolipid metabolism; triacylglycerol biosynthesis.</text>
</comment>
<dbReference type="GO" id="GO:0006071">
    <property type="term" value="P:glycerol metabolic process"/>
    <property type="evidence" value="ECO:0007669"/>
    <property type="project" value="UniProtKB-KW"/>
</dbReference>
<dbReference type="AlphaFoldDB" id="A0A2S6A335"/>
<dbReference type="GO" id="GO:0001666">
    <property type="term" value="P:response to hypoxia"/>
    <property type="evidence" value="ECO:0007669"/>
    <property type="project" value="TreeGrafter"/>
</dbReference>
<keyword evidence="9 11" id="KW-0012">Acyltransferase</keyword>
<dbReference type="UniPathway" id="UPA00282"/>
<evidence type="ECO:0000256" key="11">
    <source>
        <dbReference type="RuleBase" id="RU361241"/>
    </source>
</evidence>
<dbReference type="RefSeq" id="WP_104363793.1">
    <property type="nucleotide sequence ID" value="NZ_PSZD01000013.1"/>
</dbReference>
<gene>
    <name evidence="14" type="ORF">C5F51_20575</name>
</gene>
<dbReference type="GO" id="GO:0051701">
    <property type="term" value="P:biological process involved in interaction with host"/>
    <property type="evidence" value="ECO:0007669"/>
    <property type="project" value="TreeGrafter"/>
</dbReference>
<sequence>MTTKTSRDTSSAPHVTAEQLSPRDAVFVYDEFERHPSNIVAAYVFAGATDAAGSDGRAVSRAQVRAWMRERLGYAPLFHRRLERVPGDVDLPYWVPDSGFDIDHHVTIEERASWPWDEVRGRLAEIAAARMDLSRPPWELHLFDRVHGFPETTEPVTIVVLKFHHSVGDGVATRELERKLFGAADTHPPLPTIDRRWSQPSALLRAAAVTPYRFARFVSGVARTRAAARTVQAEVAENALREPIPLRPATRFNRRIGATPAFDLVTLPLAQVRAAKAASAERITVNDLLLAVVSGALSAYLTEQAETPSASLSAMVPISMRGLARWNSANQLCQMSVDLHTDLTDPLERLRAIRQSAQDEKRRWADPAVIVRESRMQTSPAWLLRLAGWARAQRVFDNVDTVPLSNTTISNVPPVADRLEFLGAPVISAFGVLPIMDGDGLRHLITSQGDQVVIAVSSDTGMLPAPARYGELLLRSFRELSERLTTQG</sequence>
<dbReference type="NCBIfam" id="TIGR02946">
    <property type="entry name" value="acyl_WS_DGAT"/>
    <property type="match status" value="1"/>
</dbReference>
<dbReference type="EC" id="2.3.1.20" evidence="4 11"/>
<evidence type="ECO:0000256" key="1">
    <source>
        <dbReference type="ARBA" id="ARBA00004771"/>
    </source>
</evidence>
<evidence type="ECO:0000256" key="9">
    <source>
        <dbReference type="ARBA" id="ARBA00023315"/>
    </source>
</evidence>
<organism evidence="14 15">
    <name type="scientific">Nocardia nova</name>
    <dbReference type="NCBI Taxonomy" id="37330"/>
    <lineage>
        <taxon>Bacteria</taxon>
        <taxon>Bacillati</taxon>
        <taxon>Actinomycetota</taxon>
        <taxon>Actinomycetes</taxon>
        <taxon>Mycobacteriales</taxon>
        <taxon>Nocardiaceae</taxon>
        <taxon>Nocardia</taxon>
    </lineage>
</organism>
<dbReference type="InterPro" id="IPR009721">
    <property type="entry name" value="O-acyltransferase_WSD1_C"/>
</dbReference>
<evidence type="ECO:0000256" key="6">
    <source>
        <dbReference type="ARBA" id="ARBA00022679"/>
    </source>
</evidence>
<comment type="pathway">
    <text evidence="2">Lipid metabolism.</text>
</comment>
<keyword evidence="15" id="KW-1185">Reference proteome</keyword>
<dbReference type="PANTHER" id="PTHR31650">
    <property type="entry name" value="O-ACYLTRANSFERASE (WSD1-LIKE) FAMILY PROTEIN"/>
    <property type="match status" value="1"/>
</dbReference>
<dbReference type="EMBL" id="PSZD01000013">
    <property type="protein sequence ID" value="PPJ26205.1"/>
    <property type="molecule type" value="Genomic_DNA"/>
</dbReference>
<feature type="domain" description="O-acyltransferase WSD1 C-terminal" evidence="13">
    <location>
        <begin position="330"/>
        <end position="480"/>
    </location>
</feature>
<dbReference type="SUPFAM" id="SSF52777">
    <property type="entry name" value="CoA-dependent acyltransferases"/>
    <property type="match status" value="1"/>
</dbReference>
<keyword evidence="7 11" id="KW-0319">Glycerol metabolism</keyword>
<proteinExistence type="inferred from homology"/>
<keyword evidence="8 11" id="KW-0443">Lipid metabolism</keyword>
<dbReference type="InterPro" id="IPR045034">
    <property type="entry name" value="O-acyltransferase_WSD1-like"/>
</dbReference>